<name>A0ABT9H3A0_9GAMM</name>
<dbReference type="RefSeq" id="WP_305895025.1">
    <property type="nucleotide sequence ID" value="NZ_JAUZVZ010000033.1"/>
</dbReference>
<evidence type="ECO:0000256" key="1">
    <source>
        <dbReference type="SAM" id="MobiDB-lite"/>
    </source>
</evidence>
<comment type="caution">
    <text evidence="2">The sequence shown here is derived from an EMBL/GenBank/DDBJ whole genome shotgun (WGS) entry which is preliminary data.</text>
</comment>
<dbReference type="Proteomes" id="UP001231616">
    <property type="component" value="Unassembled WGS sequence"/>
</dbReference>
<keyword evidence="3" id="KW-1185">Reference proteome</keyword>
<sequence>MMNKRKKPSQQQKKRMLNVNSSRRRIGRNVDMLKLHRRRRNYQALNWVPADNAVSPGL</sequence>
<feature type="region of interest" description="Disordered" evidence="1">
    <location>
        <begin position="1"/>
        <end position="28"/>
    </location>
</feature>
<gene>
    <name evidence="2" type="ORF">Q3O60_16455</name>
</gene>
<protein>
    <submittedName>
        <fullName evidence="2">Uncharacterized protein</fullName>
    </submittedName>
</protein>
<proteinExistence type="predicted"/>
<organism evidence="2 3">
    <name type="scientific">Alkalimonas collagenimarina</name>
    <dbReference type="NCBI Taxonomy" id="400390"/>
    <lineage>
        <taxon>Bacteria</taxon>
        <taxon>Pseudomonadati</taxon>
        <taxon>Pseudomonadota</taxon>
        <taxon>Gammaproteobacteria</taxon>
        <taxon>Alkalimonas</taxon>
    </lineage>
</organism>
<reference evidence="2 3" key="1">
    <citation type="submission" date="2023-08" db="EMBL/GenBank/DDBJ databases">
        <authorList>
            <person name="Joshi A."/>
            <person name="Thite S."/>
        </authorList>
    </citation>
    <scope>NUCLEOTIDE SEQUENCE [LARGE SCALE GENOMIC DNA]</scope>
    <source>
        <strain evidence="2 3">AC40</strain>
    </source>
</reference>
<feature type="compositionally biased region" description="Basic residues" evidence="1">
    <location>
        <begin position="1"/>
        <end position="27"/>
    </location>
</feature>
<accession>A0ABT9H3A0</accession>
<evidence type="ECO:0000313" key="2">
    <source>
        <dbReference type="EMBL" id="MDP4537776.1"/>
    </source>
</evidence>
<evidence type="ECO:0000313" key="3">
    <source>
        <dbReference type="Proteomes" id="UP001231616"/>
    </source>
</evidence>
<dbReference type="EMBL" id="JAUZVZ010000033">
    <property type="protein sequence ID" value="MDP4537776.1"/>
    <property type="molecule type" value="Genomic_DNA"/>
</dbReference>